<organism evidence="3 4">
    <name type="scientific">Actinopolymorpha pittospori</name>
    <dbReference type="NCBI Taxonomy" id="648752"/>
    <lineage>
        <taxon>Bacteria</taxon>
        <taxon>Bacillati</taxon>
        <taxon>Actinomycetota</taxon>
        <taxon>Actinomycetes</taxon>
        <taxon>Propionibacteriales</taxon>
        <taxon>Actinopolymorphaceae</taxon>
        <taxon>Actinopolymorpha</taxon>
    </lineage>
</organism>
<comment type="caution">
    <text evidence="3">The sequence shown here is derived from an EMBL/GenBank/DDBJ whole genome shotgun (WGS) entry which is preliminary data.</text>
</comment>
<dbReference type="AlphaFoldDB" id="A0A927MR24"/>
<dbReference type="Pfam" id="PF03793">
    <property type="entry name" value="PASTA"/>
    <property type="match status" value="1"/>
</dbReference>
<dbReference type="InterPro" id="IPR005543">
    <property type="entry name" value="PASTA_dom"/>
</dbReference>
<dbReference type="PROSITE" id="PS51178">
    <property type="entry name" value="PASTA"/>
    <property type="match status" value="1"/>
</dbReference>
<evidence type="ECO:0000256" key="1">
    <source>
        <dbReference type="SAM" id="Phobius"/>
    </source>
</evidence>
<reference evidence="3" key="1">
    <citation type="submission" date="2020-10" db="EMBL/GenBank/DDBJ databases">
        <title>Sequencing the genomes of 1000 actinobacteria strains.</title>
        <authorList>
            <person name="Klenk H.-P."/>
        </authorList>
    </citation>
    <scope>NUCLEOTIDE SEQUENCE</scope>
    <source>
        <strain evidence="3">DSM 45354</strain>
    </source>
</reference>
<gene>
    <name evidence="3" type="ORF">HEB94_001377</name>
</gene>
<feature type="domain" description="PASTA" evidence="2">
    <location>
        <begin position="143"/>
        <end position="211"/>
    </location>
</feature>
<dbReference type="EMBL" id="JADBEM010000001">
    <property type="protein sequence ID" value="MBE1604529.1"/>
    <property type="molecule type" value="Genomic_DNA"/>
</dbReference>
<dbReference type="Proteomes" id="UP000638648">
    <property type="component" value="Unassembled WGS sequence"/>
</dbReference>
<keyword evidence="1" id="KW-0812">Transmembrane</keyword>
<dbReference type="RefSeq" id="WP_192749049.1">
    <property type="nucleotide sequence ID" value="NZ_BAABJL010000126.1"/>
</dbReference>
<dbReference type="Gene3D" id="2.60.40.10">
    <property type="entry name" value="Immunoglobulins"/>
    <property type="match status" value="1"/>
</dbReference>
<proteinExistence type="predicted"/>
<dbReference type="InterPro" id="IPR013783">
    <property type="entry name" value="Ig-like_fold"/>
</dbReference>
<evidence type="ECO:0000259" key="2">
    <source>
        <dbReference type="PROSITE" id="PS51178"/>
    </source>
</evidence>
<sequence length="358" mass="38527">MTWAITSAAERAELRPDHTVEVSFTVTNSGAVTDEAVFDVVPGDNAAATWFSVQRPHERVEPGKSVTFLAAVAIPPDTAAGSYWLQGRVYSASNAPEESSVLSNRVTFEVEAAPVRKARPWWLLAVAGLVVAVLAVGGFLLFRPKDVAVPDLTGAKTTLAQAREKLEGVGLTLGTVRYRQQPSDAGSVVQQSLTPNRDVGKGTPVDLIVGVSLPAPTLQSPGNGESITVDQAIPPLTWKKVEHAASYLVDVRRESCAFFFLKDQPRPCSFETTQPKPTDQTSFTPTLSFAPVTIDIDSKATIGPAPGKVGQNYRTSQRLAPIILRTYSGRVQWRVTAVDEFGNPGPPSEFVIFTKKLT</sequence>
<protein>
    <submittedName>
        <fullName evidence="3">Beta-lactam-binding protein with PASTA domain</fullName>
    </submittedName>
</protein>
<dbReference type="CDD" id="cd06577">
    <property type="entry name" value="PASTA_pknB"/>
    <property type="match status" value="1"/>
</dbReference>
<dbReference type="Gene3D" id="3.30.10.20">
    <property type="match status" value="1"/>
</dbReference>
<evidence type="ECO:0000313" key="4">
    <source>
        <dbReference type="Proteomes" id="UP000638648"/>
    </source>
</evidence>
<keyword evidence="1" id="KW-1133">Transmembrane helix</keyword>
<evidence type="ECO:0000313" key="3">
    <source>
        <dbReference type="EMBL" id="MBE1604529.1"/>
    </source>
</evidence>
<name>A0A927MR24_9ACTN</name>
<keyword evidence="4" id="KW-1185">Reference proteome</keyword>
<dbReference type="GO" id="GO:0005975">
    <property type="term" value="P:carbohydrate metabolic process"/>
    <property type="evidence" value="ECO:0007669"/>
    <property type="project" value="UniProtKB-ARBA"/>
</dbReference>
<dbReference type="SMART" id="SM00740">
    <property type="entry name" value="PASTA"/>
    <property type="match status" value="1"/>
</dbReference>
<feature type="transmembrane region" description="Helical" evidence="1">
    <location>
        <begin position="121"/>
        <end position="142"/>
    </location>
</feature>
<accession>A0A927MR24</accession>
<keyword evidence="1" id="KW-0472">Membrane</keyword>